<feature type="transmembrane region" description="Helical" evidence="6">
    <location>
        <begin position="99"/>
        <end position="122"/>
    </location>
</feature>
<evidence type="ECO:0000313" key="8">
    <source>
        <dbReference type="Proteomes" id="UP000731465"/>
    </source>
</evidence>
<keyword evidence="5 6" id="KW-0472">Membrane</keyword>
<dbReference type="Proteomes" id="UP000731465">
    <property type="component" value="Unassembled WGS sequence"/>
</dbReference>
<evidence type="ECO:0000256" key="1">
    <source>
        <dbReference type="ARBA" id="ARBA00004651"/>
    </source>
</evidence>
<evidence type="ECO:0000313" key="7">
    <source>
        <dbReference type="EMBL" id="MBW7569871.1"/>
    </source>
</evidence>
<feature type="transmembrane region" description="Helical" evidence="6">
    <location>
        <begin position="41"/>
        <end position="62"/>
    </location>
</feature>
<sequence>MSLPDEKSQSLLSRIFAFILSFAILYGCLSLGRYISQLLPFVFPGSIIGMLILFLLLELKILRMHWITPCADVLMRHMVFLFIPAAVGMVAYLNEVFDSVMVIIFNVLSGIALIILIVGRLFQHFTENKEQREQRHELYKRASNIRKLKRRGA</sequence>
<comment type="caution">
    <text evidence="7">The sequence shown here is derived from an EMBL/GenBank/DDBJ whole genome shotgun (WGS) entry which is preliminary data.</text>
</comment>
<proteinExistence type="predicted"/>
<dbReference type="Pfam" id="PF03788">
    <property type="entry name" value="LrgA"/>
    <property type="match status" value="1"/>
</dbReference>
<comment type="subcellular location">
    <subcellularLocation>
        <location evidence="1">Cell membrane</location>
        <topology evidence="1">Multi-pass membrane protein</topology>
    </subcellularLocation>
</comment>
<gene>
    <name evidence="7" type="ORF">J5V48_03075</name>
</gene>
<feature type="transmembrane region" description="Helical" evidence="6">
    <location>
        <begin position="74"/>
        <end position="93"/>
    </location>
</feature>
<name>A0ABS7DFI3_9GAMM</name>
<feature type="transmembrane region" description="Helical" evidence="6">
    <location>
        <begin position="12"/>
        <end position="35"/>
    </location>
</feature>
<keyword evidence="8" id="KW-1185">Reference proteome</keyword>
<keyword evidence="4 6" id="KW-1133">Transmembrane helix</keyword>
<evidence type="ECO:0000256" key="2">
    <source>
        <dbReference type="ARBA" id="ARBA00022475"/>
    </source>
</evidence>
<dbReference type="PROSITE" id="PS51257">
    <property type="entry name" value="PROKAR_LIPOPROTEIN"/>
    <property type="match status" value="1"/>
</dbReference>
<evidence type="ECO:0000256" key="3">
    <source>
        <dbReference type="ARBA" id="ARBA00022692"/>
    </source>
</evidence>
<keyword evidence="3 6" id="KW-0812">Transmembrane</keyword>
<dbReference type="RefSeq" id="WP_219936999.1">
    <property type="nucleotide sequence ID" value="NZ_JAGFNY010000006.1"/>
</dbReference>
<reference evidence="7 8" key="1">
    <citation type="submission" date="2021-03" db="EMBL/GenBank/DDBJ databases">
        <title>Succinivibrio sp. nov. isolated from feces of cow.</title>
        <authorList>
            <person name="Choi J.-Y."/>
        </authorList>
    </citation>
    <scope>NUCLEOTIDE SEQUENCE [LARGE SCALE GENOMIC DNA]</scope>
    <source>
        <strain evidence="7 8">AGMB01872</strain>
    </source>
</reference>
<dbReference type="PANTHER" id="PTHR33931">
    <property type="entry name" value="HOLIN-LIKE PROTEIN CIDA-RELATED"/>
    <property type="match status" value="1"/>
</dbReference>
<dbReference type="EMBL" id="JAGFNY010000006">
    <property type="protein sequence ID" value="MBW7569871.1"/>
    <property type="molecule type" value="Genomic_DNA"/>
</dbReference>
<evidence type="ECO:0000256" key="4">
    <source>
        <dbReference type="ARBA" id="ARBA00022989"/>
    </source>
</evidence>
<organism evidence="7 8">
    <name type="scientific">Succinivibrio faecicola</name>
    <dbReference type="NCBI Taxonomy" id="2820300"/>
    <lineage>
        <taxon>Bacteria</taxon>
        <taxon>Pseudomonadati</taxon>
        <taxon>Pseudomonadota</taxon>
        <taxon>Gammaproteobacteria</taxon>
        <taxon>Aeromonadales</taxon>
        <taxon>Succinivibrionaceae</taxon>
        <taxon>Succinivibrio</taxon>
    </lineage>
</organism>
<protein>
    <submittedName>
        <fullName evidence="7">CidA/LrgA family protein</fullName>
    </submittedName>
</protein>
<accession>A0ABS7DFI3</accession>
<keyword evidence="2" id="KW-1003">Cell membrane</keyword>
<evidence type="ECO:0000256" key="6">
    <source>
        <dbReference type="SAM" id="Phobius"/>
    </source>
</evidence>
<dbReference type="InterPro" id="IPR005538">
    <property type="entry name" value="LrgA/CidA"/>
</dbReference>
<evidence type="ECO:0000256" key="5">
    <source>
        <dbReference type="ARBA" id="ARBA00023136"/>
    </source>
</evidence>
<dbReference type="PANTHER" id="PTHR33931:SF5">
    <property type="entry name" value="UPF0299 MEMBRANE PROTEIN YOHJ"/>
    <property type="match status" value="1"/>
</dbReference>